<keyword evidence="2" id="KW-1185">Reference proteome</keyword>
<gene>
    <name evidence="1" type="ORF">SOIL9_39980</name>
</gene>
<accession>A0A6P2CZC3</accession>
<dbReference type="KEGG" id="gms:SOIL9_39980"/>
<reference evidence="1 2" key="1">
    <citation type="submission" date="2019-05" db="EMBL/GenBank/DDBJ databases">
        <authorList>
            <consortium name="Science for Life Laboratories"/>
        </authorList>
    </citation>
    <scope>NUCLEOTIDE SEQUENCE [LARGE SCALE GENOMIC DNA]</scope>
    <source>
        <strain evidence="1">Soil9</strain>
    </source>
</reference>
<protein>
    <submittedName>
        <fullName evidence="1">Uncharacterized protein</fullName>
    </submittedName>
</protein>
<dbReference type="RefSeq" id="WP_162668398.1">
    <property type="nucleotide sequence ID" value="NZ_LR593886.1"/>
</dbReference>
<evidence type="ECO:0000313" key="1">
    <source>
        <dbReference type="EMBL" id="VTR93716.1"/>
    </source>
</evidence>
<sequence length="159" mass="17447">MSDAKFEEWRELFGKAINAPEVVTFLAKYPEHKVDKPSDGRQHIVAKKHGLELVFGLPDGSHAGGRSAHLRVLITAFLNSEAVPKFKSFADLPLGLTFTDGHDALTAKLGALERVWTADGGAVRSARWRIGDLFLDADYRADQSGTKIFTLMIPTVVKS</sequence>
<evidence type="ECO:0000313" key="2">
    <source>
        <dbReference type="Proteomes" id="UP000464178"/>
    </source>
</evidence>
<dbReference type="Proteomes" id="UP000464178">
    <property type="component" value="Chromosome"/>
</dbReference>
<name>A0A6P2CZC3_9BACT</name>
<dbReference type="EMBL" id="LR593886">
    <property type="protein sequence ID" value="VTR93716.1"/>
    <property type="molecule type" value="Genomic_DNA"/>
</dbReference>
<organism evidence="1 2">
    <name type="scientific">Gemmata massiliana</name>
    <dbReference type="NCBI Taxonomy" id="1210884"/>
    <lineage>
        <taxon>Bacteria</taxon>
        <taxon>Pseudomonadati</taxon>
        <taxon>Planctomycetota</taxon>
        <taxon>Planctomycetia</taxon>
        <taxon>Gemmatales</taxon>
        <taxon>Gemmataceae</taxon>
        <taxon>Gemmata</taxon>
    </lineage>
</organism>
<proteinExistence type="predicted"/>
<dbReference type="AlphaFoldDB" id="A0A6P2CZC3"/>